<evidence type="ECO:0000256" key="10">
    <source>
        <dbReference type="ARBA" id="ARBA00022982"/>
    </source>
</evidence>
<dbReference type="Gene3D" id="1.20.810.10">
    <property type="entry name" value="Cytochrome Bc1 Complex, Chain C"/>
    <property type="match status" value="1"/>
</dbReference>
<evidence type="ECO:0000256" key="19">
    <source>
        <dbReference type="ARBA" id="ARBA00032818"/>
    </source>
</evidence>
<feature type="transmembrane region" description="Helical" evidence="20">
    <location>
        <begin position="6"/>
        <end position="25"/>
    </location>
</feature>
<dbReference type="GO" id="GO:0005743">
    <property type="term" value="C:mitochondrial inner membrane"/>
    <property type="evidence" value="ECO:0007669"/>
    <property type="project" value="UniProtKB-SubCell"/>
</dbReference>
<dbReference type="GO" id="GO:0016491">
    <property type="term" value="F:oxidoreductase activity"/>
    <property type="evidence" value="ECO:0007669"/>
    <property type="project" value="InterPro"/>
</dbReference>
<feature type="domain" description="Cytochrome b/b6 N-terminal region profile" evidence="21">
    <location>
        <begin position="36"/>
        <end position="80"/>
    </location>
</feature>
<gene>
    <name evidence="22" type="ORF">ALC53_03305</name>
</gene>
<dbReference type="PANTHER" id="PTHR19271">
    <property type="entry name" value="CYTOCHROME B"/>
    <property type="match status" value="1"/>
</dbReference>
<proteinExistence type="predicted"/>
<name>A0A151I5G5_9HYME</name>
<evidence type="ECO:0000256" key="7">
    <source>
        <dbReference type="ARBA" id="ARBA00022692"/>
    </source>
</evidence>
<keyword evidence="23" id="KW-1185">Reference proteome</keyword>
<dbReference type="STRING" id="520822.A0A151I5G5"/>
<evidence type="ECO:0000256" key="6">
    <source>
        <dbReference type="ARBA" id="ARBA00022660"/>
    </source>
</evidence>
<feature type="transmembrane region" description="Helical" evidence="20">
    <location>
        <begin position="32"/>
        <end position="53"/>
    </location>
</feature>
<sequence>NFGSLVDIFLLIQIIRGLFLSIHYCPNISIAFNRIISGVTIFLLSIATAFLGMNSLEEISLWGATVITNLISTIPYIGYEYYIYFSLIILQFPYIFRVPDNSTPANRSDTHIHI</sequence>
<dbReference type="PANTHER" id="PTHR19271:SF16">
    <property type="entry name" value="CYTOCHROME B"/>
    <property type="match status" value="1"/>
</dbReference>
<dbReference type="SUPFAM" id="SSF81342">
    <property type="entry name" value="Transmembrane di-heme cytochromes"/>
    <property type="match status" value="1"/>
</dbReference>
<evidence type="ECO:0000256" key="12">
    <source>
        <dbReference type="ARBA" id="ARBA00023004"/>
    </source>
</evidence>
<evidence type="ECO:0000313" key="22">
    <source>
        <dbReference type="EMBL" id="KYM87734.1"/>
    </source>
</evidence>
<dbReference type="Proteomes" id="UP000078540">
    <property type="component" value="Unassembled WGS sequence"/>
</dbReference>
<accession>A0A151I5G5</accession>
<keyword evidence="6" id="KW-0679">Respiratory chain</keyword>
<evidence type="ECO:0000256" key="4">
    <source>
        <dbReference type="ARBA" id="ARBA00022448"/>
    </source>
</evidence>
<organism evidence="22 23">
    <name type="scientific">Atta colombica</name>
    <dbReference type="NCBI Taxonomy" id="520822"/>
    <lineage>
        <taxon>Eukaryota</taxon>
        <taxon>Metazoa</taxon>
        <taxon>Ecdysozoa</taxon>
        <taxon>Arthropoda</taxon>
        <taxon>Hexapoda</taxon>
        <taxon>Insecta</taxon>
        <taxon>Pterygota</taxon>
        <taxon>Neoptera</taxon>
        <taxon>Endopterygota</taxon>
        <taxon>Hymenoptera</taxon>
        <taxon>Apocrita</taxon>
        <taxon>Aculeata</taxon>
        <taxon>Formicoidea</taxon>
        <taxon>Formicidae</taxon>
        <taxon>Myrmicinae</taxon>
        <taxon>Atta</taxon>
    </lineage>
</organism>
<reference evidence="22 23" key="1">
    <citation type="submission" date="2015-09" db="EMBL/GenBank/DDBJ databases">
        <title>Atta colombica WGS genome.</title>
        <authorList>
            <person name="Nygaard S."/>
            <person name="Hu H."/>
            <person name="Boomsma J."/>
            <person name="Zhang G."/>
        </authorList>
    </citation>
    <scope>NUCLEOTIDE SEQUENCE [LARGE SCALE GENOMIC DNA]</scope>
    <source>
        <strain evidence="22">Treedump-2</strain>
        <tissue evidence="22">Whole body</tissue>
    </source>
</reference>
<evidence type="ECO:0000256" key="20">
    <source>
        <dbReference type="SAM" id="Phobius"/>
    </source>
</evidence>
<evidence type="ECO:0000259" key="21">
    <source>
        <dbReference type="Pfam" id="PF00033"/>
    </source>
</evidence>
<evidence type="ECO:0000256" key="5">
    <source>
        <dbReference type="ARBA" id="ARBA00022617"/>
    </source>
</evidence>
<dbReference type="GO" id="GO:0006122">
    <property type="term" value="P:mitochondrial electron transport, ubiquinol to cytochrome c"/>
    <property type="evidence" value="ECO:0007669"/>
    <property type="project" value="TreeGrafter"/>
</dbReference>
<feature type="transmembrane region" description="Helical" evidence="20">
    <location>
        <begin position="59"/>
        <end position="79"/>
    </location>
</feature>
<feature type="non-terminal residue" evidence="22">
    <location>
        <position position="1"/>
    </location>
</feature>
<evidence type="ECO:0000256" key="18">
    <source>
        <dbReference type="ARBA" id="ARBA00032600"/>
    </source>
</evidence>
<evidence type="ECO:0000256" key="15">
    <source>
        <dbReference type="ARBA" id="ARBA00023136"/>
    </source>
</evidence>
<dbReference type="EMBL" id="KQ976429">
    <property type="protein sequence ID" value="KYM87734.1"/>
    <property type="molecule type" value="Genomic_DNA"/>
</dbReference>
<keyword evidence="5" id="KW-0349">Heme</keyword>
<keyword evidence="13" id="KW-0830">Ubiquinone</keyword>
<keyword evidence="10" id="KW-0249">Electron transport</keyword>
<evidence type="ECO:0000256" key="9">
    <source>
        <dbReference type="ARBA" id="ARBA00022792"/>
    </source>
</evidence>
<dbReference type="GO" id="GO:0008121">
    <property type="term" value="F:quinol-cytochrome-c reductase activity"/>
    <property type="evidence" value="ECO:0007669"/>
    <property type="project" value="TreeGrafter"/>
</dbReference>
<dbReference type="InterPro" id="IPR027387">
    <property type="entry name" value="Cytb/b6-like_sf"/>
</dbReference>
<dbReference type="InterPro" id="IPR016174">
    <property type="entry name" value="Di-haem_cyt_TM"/>
</dbReference>
<comment type="function">
    <text evidence="1">Component of the ubiquinol-cytochrome c reductase complex (complex III or cytochrome b-c1 complex) that is part of the mitochondrial respiratory chain. The b-c1 complex mediates electron transfer from ubiquinol to cytochrome c. Contributes to the generation of a proton gradient across the mitochondrial membrane that is then used for ATP synthesis.</text>
</comment>
<evidence type="ECO:0000256" key="1">
    <source>
        <dbReference type="ARBA" id="ARBA00002566"/>
    </source>
</evidence>
<evidence type="ECO:0000313" key="23">
    <source>
        <dbReference type="Proteomes" id="UP000078540"/>
    </source>
</evidence>
<dbReference type="InterPro" id="IPR005797">
    <property type="entry name" value="Cyt_b/b6_N"/>
</dbReference>
<comment type="subcellular location">
    <subcellularLocation>
        <location evidence="2">Mitochondrion inner membrane</location>
        <topology evidence="2">Multi-pass membrane protein</topology>
    </subcellularLocation>
</comment>
<evidence type="ECO:0000256" key="11">
    <source>
        <dbReference type="ARBA" id="ARBA00022989"/>
    </source>
</evidence>
<evidence type="ECO:0000256" key="2">
    <source>
        <dbReference type="ARBA" id="ARBA00004448"/>
    </source>
</evidence>
<keyword evidence="11 20" id="KW-1133">Transmembrane helix</keyword>
<evidence type="ECO:0000256" key="3">
    <source>
        <dbReference type="ARBA" id="ARBA00013531"/>
    </source>
</evidence>
<evidence type="ECO:0000256" key="17">
    <source>
        <dbReference type="ARBA" id="ARBA00031681"/>
    </source>
</evidence>
<dbReference type="Pfam" id="PF00033">
    <property type="entry name" value="Cytochrome_B"/>
    <property type="match status" value="1"/>
</dbReference>
<dbReference type="GO" id="GO:0046872">
    <property type="term" value="F:metal ion binding"/>
    <property type="evidence" value="ECO:0007669"/>
    <property type="project" value="UniProtKB-KW"/>
</dbReference>
<keyword evidence="4" id="KW-0813">Transport</keyword>
<evidence type="ECO:0000256" key="16">
    <source>
        <dbReference type="ARBA" id="ARBA00029812"/>
    </source>
</evidence>
<evidence type="ECO:0000256" key="13">
    <source>
        <dbReference type="ARBA" id="ARBA00023075"/>
    </source>
</evidence>
<evidence type="ECO:0000256" key="14">
    <source>
        <dbReference type="ARBA" id="ARBA00023128"/>
    </source>
</evidence>
<keyword evidence="8" id="KW-0479">Metal-binding</keyword>
<keyword evidence="14" id="KW-0496">Mitochondrion</keyword>
<keyword evidence="7 20" id="KW-0812">Transmembrane</keyword>
<keyword evidence="12" id="KW-0408">Iron</keyword>
<keyword evidence="9" id="KW-0999">Mitochondrion inner membrane</keyword>
<evidence type="ECO:0000256" key="8">
    <source>
        <dbReference type="ARBA" id="ARBA00022723"/>
    </source>
</evidence>
<protein>
    <recommendedName>
        <fullName evidence="3">Cytochrome b</fullName>
    </recommendedName>
    <alternativeName>
        <fullName evidence="17">Complex III subunit 3</fullName>
    </alternativeName>
    <alternativeName>
        <fullName evidence="18">Complex III subunit III</fullName>
    </alternativeName>
    <alternativeName>
        <fullName evidence="16">Cytochrome b-c1 complex subunit 3</fullName>
    </alternativeName>
    <alternativeName>
        <fullName evidence="19">Ubiquinol-cytochrome-c reductase complex cytochrome b subunit</fullName>
    </alternativeName>
</protein>
<keyword evidence="15 20" id="KW-0472">Membrane</keyword>
<dbReference type="AlphaFoldDB" id="A0A151I5G5"/>